<evidence type="ECO:0000313" key="22">
    <source>
        <dbReference type="Proteomes" id="UP000479710"/>
    </source>
</evidence>
<evidence type="ECO:0000256" key="1">
    <source>
        <dbReference type="ARBA" id="ARBA00004479"/>
    </source>
</evidence>
<keyword evidence="11 19" id="KW-0067">ATP-binding</keyword>
<dbReference type="InterPro" id="IPR000719">
    <property type="entry name" value="Prot_kinase_dom"/>
</dbReference>
<evidence type="ECO:0000256" key="17">
    <source>
        <dbReference type="ARBA" id="ARBA00047899"/>
    </source>
</evidence>
<dbReference type="GO" id="GO:0005524">
    <property type="term" value="F:ATP binding"/>
    <property type="evidence" value="ECO:0007669"/>
    <property type="project" value="UniProtKB-UniRule"/>
</dbReference>
<evidence type="ECO:0000256" key="7">
    <source>
        <dbReference type="ARBA" id="ARBA00022729"/>
    </source>
</evidence>
<dbReference type="PROSITE" id="PS50011">
    <property type="entry name" value="PROTEIN_KINASE_DOM"/>
    <property type="match status" value="1"/>
</dbReference>
<comment type="caution">
    <text evidence="21">The sequence shown here is derived from an EMBL/GenBank/DDBJ whole genome shotgun (WGS) entry which is preliminary data.</text>
</comment>
<comment type="catalytic activity">
    <reaction evidence="18">
        <text>L-seryl-[protein] + ATP = O-phospho-L-seryl-[protein] + ADP + H(+)</text>
        <dbReference type="Rhea" id="RHEA:17989"/>
        <dbReference type="Rhea" id="RHEA-COMP:9863"/>
        <dbReference type="Rhea" id="RHEA-COMP:11604"/>
        <dbReference type="ChEBI" id="CHEBI:15378"/>
        <dbReference type="ChEBI" id="CHEBI:29999"/>
        <dbReference type="ChEBI" id="CHEBI:30616"/>
        <dbReference type="ChEBI" id="CHEBI:83421"/>
        <dbReference type="ChEBI" id="CHEBI:456216"/>
        <dbReference type="EC" id="2.7.11.1"/>
    </reaction>
</comment>
<reference evidence="21 22" key="1">
    <citation type="submission" date="2019-11" db="EMBL/GenBank/DDBJ databases">
        <title>Whole genome sequence of Oryza granulata.</title>
        <authorList>
            <person name="Li W."/>
        </authorList>
    </citation>
    <scope>NUCLEOTIDE SEQUENCE [LARGE SCALE GENOMIC DNA]</scope>
    <source>
        <strain evidence="22">cv. Menghai</strain>
        <tissue evidence="21">Leaf</tissue>
    </source>
</reference>
<keyword evidence="6" id="KW-0812">Transmembrane</keyword>
<evidence type="ECO:0000256" key="9">
    <source>
        <dbReference type="ARBA" id="ARBA00022741"/>
    </source>
</evidence>
<dbReference type="Pfam" id="PF07714">
    <property type="entry name" value="PK_Tyr_Ser-Thr"/>
    <property type="match status" value="1"/>
</dbReference>
<evidence type="ECO:0000256" key="4">
    <source>
        <dbReference type="ARBA" id="ARBA00022536"/>
    </source>
</evidence>
<dbReference type="GO" id="GO:0004674">
    <property type="term" value="F:protein serine/threonine kinase activity"/>
    <property type="evidence" value="ECO:0007669"/>
    <property type="project" value="UniProtKB-KW"/>
</dbReference>
<dbReference type="InterPro" id="IPR017441">
    <property type="entry name" value="Protein_kinase_ATP_BS"/>
</dbReference>
<feature type="binding site" evidence="19">
    <location>
        <position position="115"/>
    </location>
    <ligand>
        <name>ATP</name>
        <dbReference type="ChEBI" id="CHEBI:30616"/>
    </ligand>
</feature>
<dbReference type="PANTHER" id="PTHR47976">
    <property type="entry name" value="G-TYPE LECTIN S-RECEPTOR-LIKE SERINE/THREONINE-PROTEIN KINASE SD2-5"/>
    <property type="match status" value="1"/>
</dbReference>
<evidence type="ECO:0000256" key="5">
    <source>
        <dbReference type="ARBA" id="ARBA00022679"/>
    </source>
</evidence>
<evidence type="ECO:0000256" key="10">
    <source>
        <dbReference type="ARBA" id="ARBA00022777"/>
    </source>
</evidence>
<evidence type="ECO:0000256" key="12">
    <source>
        <dbReference type="ARBA" id="ARBA00022989"/>
    </source>
</evidence>
<dbReference type="OrthoDB" id="695089at2759"/>
<keyword evidence="4" id="KW-0245">EGF-like domain</keyword>
<sequence length="157" mass="17673">MVVYNLNTITCWKKKLPLSNGNMADYVQRTVLLKVPSSNSVQSMLGTTSNKWTKNRKHWILGSSVLLSSSILTFTYKELEKATASFHEVLGVGASGLVYKGQLEDELKTNIAVKKIDKLQPETEEEFMVEVQIIGQMFHKNLVRLLGFCNEGTEKDC</sequence>
<dbReference type="SUPFAM" id="SSF56112">
    <property type="entry name" value="Protein kinase-like (PK-like)"/>
    <property type="match status" value="1"/>
</dbReference>
<evidence type="ECO:0000256" key="15">
    <source>
        <dbReference type="ARBA" id="ARBA00023170"/>
    </source>
</evidence>
<keyword evidence="14" id="KW-1015">Disulfide bond</keyword>
<evidence type="ECO:0000256" key="19">
    <source>
        <dbReference type="PROSITE-ProRule" id="PRU10141"/>
    </source>
</evidence>
<evidence type="ECO:0000313" key="21">
    <source>
        <dbReference type="EMBL" id="KAF0887794.1"/>
    </source>
</evidence>
<comment type="catalytic activity">
    <reaction evidence="17">
        <text>L-threonyl-[protein] + ATP = O-phospho-L-threonyl-[protein] + ADP + H(+)</text>
        <dbReference type="Rhea" id="RHEA:46608"/>
        <dbReference type="Rhea" id="RHEA-COMP:11060"/>
        <dbReference type="Rhea" id="RHEA-COMP:11605"/>
        <dbReference type="ChEBI" id="CHEBI:15378"/>
        <dbReference type="ChEBI" id="CHEBI:30013"/>
        <dbReference type="ChEBI" id="CHEBI:30616"/>
        <dbReference type="ChEBI" id="CHEBI:61977"/>
        <dbReference type="ChEBI" id="CHEBI:456216"/>
        <dbReference type="EC" id="2.7.11.1"/>
    </reaction>
</comment>
<organism evidence="21 22">
    <name type="scientific">Oryza meyeriana var. granulata</name>
    <dbReference type="NCBI Taxonomy" id="110450"/>
    <lineage>
        <taxon>Eukaryota</taxon>
        <taxon>Viridiplantae</taxon>
        <taxon>Streptophyta</taxon>
        <taxon>Embryophyta</taxon>
        <taxon>Tracheophyta</taxon>
        <taxon>Spermatophyta</taxon>
        <taxon>Magnoliopsida</taxon>
        <taxon>Liliopsida</taxon>
        <taxon>Poales</taxon>
        <taxon>Poaceae</taxon>
        <taxon>BOP clade</taxon>
        <taxon>Oryzoideae</taxon>
        <taxon>Oryzeae</taxon>
        <taxon>Oryzinae</taxon>
        <taxon>Oryza</taxon>
        <taxon>Oryza meyeriana</taxon>
    </lineage>
</organism>
<dbReference type="GO" id="GO:0016020">
    <property type="term" value="C:membrane"/>
    <property type="evidence" value="ECO:0007669"/>
    <property type="project" value="UniProtKB-SubCell"/>
</dbReference>
<evidence type="ECO:0000256" key="14">
    <source>
        <dbReference type="ARBA" id="ARBA00023157"/>
    </source>
</evidence>
<dbReference type="EMBL" id="SPHZ02000012">
    <property type="protein sequence ID" value="KAF0887794.1"/>
    <property type="molecule type" value="Genomic_DNA"/>
</dbReference>
<dbReference type="PROSITE" id="PS00107">
    <property type="entry name" value="PROTEIN_KINASE_ATP"/>
    <property type="match status" value="1"/>
</dbReference>
<keyword evidence="10" id="KW-0418">Kinase</keyword>
<keyword evidence="9 19" id="KW-0547">Nucleotide-binding</keyword>
<accession>A0A6G1BJ71</accession>
<evidence type="ECO:0000256" key="11">
    <source>
        <dbReference type="ARBA" id="ARBA00022840"/>
    </source>
</evidence>
<keyword evidence="12" id="KW-1133">Transmembrane helix</keyword>
<keyword evidence="22" id="KW-1185">Reference proteome</keyword>
<feature type="domain" description="Protein kinase" evidence="20">
    <location>
        <begin position="84"/>
        <end position="157"/>
    </location>
</feature>
<dbReference type="AlphaFoldDB" id="A0A6G1BJ71"/>
<evidence type="ECO:0000256" key="18">
    <source>
        <dbReference type="ARBA" id="ARBA00048679"/>
    </source>
</evidence>
<keyword evidence="3" id="KW-0723">Serine/threonine-protein kinase</keyword>
<dbReference type="FunFam" id="3.30.200.20:FF:000059">
    <property type="entry name" value="S-receptor-like serine/threonine-protein kinase"/>
    <property type="match status" value="1"/>
</dbReference>
<keyword evidence="7" id="KW-0732">Signal</keyword>
<evidence type="ECO:0000256" key="16">
    <source>
        <dbReference type="ARBA" id="ARBA00023180"/>
    </source>
</evidence>
<keyword evidence="16" id="KW-0325">Glycoprotein</keyword>
<dbReference type="PANTHER" id="PTHR47976:SF108">
    <property type="entry name" value="G-TYPE LECTIN S-RECEPTOR-LIKE SERINE_THREONINE-PROTEIN KINASE LECRK1"/>
    <property type="match status" value="1"/>
</dbReference>
<proteinExistence type="predicted"/>
<gene>
    <name evidence="21" type="ORF">E2562_004017</name>
</gene>
<dbReference type="InterPro" id="IPR001245">
    <property type="entry name" value="Ser-Thr/Tyr_kinase_cat_dom"/>
</dbReference>
<evidence type="ECO:0000256" key="6">
    <source>
        <dbReference type="ARBA" id="ARBA00022692"/>
    </source>
</evidence>
<evidence type="ECO:0000256" key="8">
    <source>
        <dbReference type="ARBA" id="ARBA00022734"/>
    </source>
</evidence>
<dbReference type="Proteomes" id="UP000479710">
    <property type="component" value="Unassembled WGS sequence"/>
</dbReference>
<evidence type="ECO:0000256" key="2">
    <source>
        <dbReference type="ARBA" id="ARBA00012513"/>
    </source>
</evidence>
<evidence type="ECO:0000259" key="20">
    <source>
        <dbReference type="PROSITE" id="PS50011"/>
    </source>
</evidence>
<name>A0A6G1BJ71_9ORYZ</name>
<keyword evidence="13" id="KW-0472">Membrane</keyword>
<dbReference type="Gene3D" id="3.30.200.20">
    <property type="entry name" value="Phosphorylase Kinase, domain 1"/>
    <property type="match status" value="1"/>
</dbReference>
<keyword evidence="15" id="KW-0675">Receptor</keyword>
<evidence type="ECO:0000256" key="13">
    <source>
        <dbReference type="ARBA" id="ARBA00023136"/>
    </source>
</evidence>
<evidence type="ECO:0000256" key="3">
    <source>
        <dbReference type="ARBA" id="ARBA00022527"/>
    </source>
</evidence>
<keyword evidence="5" id="KW-0808">Transferase</keyword>
<dbReference type="InterPro" id="IPR051343">
    <property type="entry name" value="G-type_lectin_kinases/EP1-like"/>
</dbReference>
<protein>
    <recommendedName>
        <fullName evidence="2">non-specific serine/threonine protein kinase</fullName>
        <ecNumber evidence="2">2.7.11.1</ecNumber>
    </recommendedName>
</protein>
<keyword evidence="8" id="KW-0430">Lectin</keyword>
<dbReference type="EC" id="2.7.11.1" evidence="2"/>
<comment type="subcellular location">
    <subcellularLocation>
        <location evidence="1">Membrane</location>
        <topology evidence="1">Single-pass type I membrane protein</topology>
    </subcellularLocation>
</comment>
<dbReference type="InterPro" id="IPR011009">
    <property type="entry name" value="Kinase-like_dom_sf"/>
</dbReference>